<feature type="region of interest" description="Disordered" evidence="1">
    <location>
        <begin position="30"/>
        <end position="55"/>
    </location>
</feature>
<dbReference type="Proteomes" id="UP000027982">
    <property type="component" value="Chromosome"/>
</dbReference>
<evidence type="ECO:0000256" key="1">
    <source>
        <dbReference type="SAM" id="MobiDB-lite"/>
    </source>
</evidence>
<dbReference type="EMBL" id="CP007139">
    <property type="protein sequence ID" value="AIE83396.1"/>
    <property type="molecule type" value="Genomic_DNA"/>
</dbReference>
<evidence type="ECO:0000313" key="3">
    <source>
        <dbReference type="Proteomes" id="UP000027982"/>
    </source>
</evidence>
<feature type="compositionally biased region" description="Polar residues" evidence="1">
    <location>
        <begin position="36"/>
        <end position="47"/>
    </location>
</feature>
<name>A0A068NIN8_FIMGI</name>
<keyword evidence="3" id="KW-1185">Reference proteome</keyword>
<dbReference type="HOGENOM" id="CLU_2751891_0_0_0"/>
<gene>
    <name evidence="2" type="ORF">OP10G_0028</name>
</gene>
<sequence length="70" mass="7280">MNLFQGLNAREVDGPAGSLPHFNQVFRGATGIRVPPSSNTRSVSSGESIGGVAKRSTDKSGLARFVALHA</sequence>
<proteinExistence type="predicted"/>
<accession>A0A068NIN8</accession>
<dbReference type="AlphaFoldDB" id="A0A068NIN8"/>
<protein>
    <submittedName>
        <fullName evidence="2">Uncharacterized protein</fullName>
    </submittedName>
</protein>
<organism evidence="2 3">
    <name type="scientific">Fimbriimonas ginsengisoli Gsoil 348</name>
    <dbReference type="NCBI Taxonomy" id="661478"/>
    <lineage>
        <taxon>Bacteria</taxon>
        <taxon>Bacillati</taxon>
        <taxon>Armatimonadota</taxon>
        <taxon>Fimbriimonadia</taxon>
        <taxon>Fimbriimonadales</taxon>
        <taxon>Fimbriimonadaceae</taxon>
        <taxon>Fimbriimonas</taxon>
    </lineage>
</organism>
<evidence type="ECO:0000313" key="2">
    <source>
        <dbReference type="EMBL" id="AIE83396.1"/>
    </source>
</evidence>
<reference evidence="2 3" key="1">
    <citation type="journal article" date="2014" name="PLoS ONE">
        <title>The first complete genome sequence of the class fimbriimonadia in the phylum armatimonadetes.</title>
        <authorList>
            <person name="Hu Z.Y."/>
            <person name="Wang Y.Z."/>
            <person name="Im W.T."/>
            <person name="Wang S.Y."/>
            <person name="Zhao G.P."/>
            <person name="Zheng H.J."/>
            <person name="Quan Z.X."/>
        </authorList>
    </citation>
    <scope>NUCLEOTIDE SEQUENCE [LARGE SCALE GENOMIC DNA]</scope>
    <source>
        <strain evidence="2">Gsoil 348</strain>
    </source>
</reference>
<dbReference type="KEGG" id="fgi:OP10G_0028"/>